<feature type="domain" description="Glycosyltransferase 2-like" evidence="5">
    <location>
        <begin position="47"/>
        <end position="169"/>
    </location>
</feature>
<keyword evidence="4" id="KW-1133">Transmembrane helix</keyword>
<sequence>MVFFSAIFFFCLLMVAYVYVGYPVLALILSTINNRQVRKTRHWPTVSILIAAHNEENHIGTTIENKLALEYPRDKIEIIVISDGSTDETDNIVSRYEQQGIRLLRQEPRAGKTSALNMAVRSARGEIIVFSDANSLYRENAIQKLVQNFSDDGVGYVTGKMVYTKPDGSTVGDGCTAYMKYENFLRGVETRVGSIVGVDGGIDAVRKSLYRPMRQDQLPDFVLPLAVVKQGFRVVYEPGAVLHEATLVSQEDEYAMRVRVTLRALWALKDMKHMLNPCRYTTFAWQMWSHKVLRYLCIVFLAGLYFANAVLWLEGLGYRIFFLLQSCLYCLAFSSWYLEKKKYDLKKLFVLGYFVLINVAAFHALVKFLRGEKLAVWTPRKGM</sequence>
<accession>A0A971M725</accession>
<name>A0A971M725_9BACT</name>
<dbReference type="AlphaFoldDB" id="A0A971M725"/>
<organism evidence="6 7">
    <name type="scientific">Syntrophorhabdus aromaticivorans</name>
    <dbReference type="NCBI Taxonomy" id="328301"/>
    <lineage>
        <taxon>Bacteria</taxon>
        <taxon>Pseudomonadati</taxon>
        <taxon>Thermodesulfobacteriota</taxon>
        <taxon>Syntrophorhabdia</taxon>
        <taxon>Syntrophorhabdales</taxon>
        <taxon>Syntrophorhabdaceae</taxon>
        <taxon>Syntrophorhabdus</taxon>
    </lineage>
</organism>
<dbReference type="InterPro" id="IPR029044">
    <property type="entry name" value="Nucleotide-diphossugar_trans"/>
</dbReference>
<dbReference type="CDD" id="cd06439">
    <property type="entry name" value="CESA_like_1"/>
    <property type="match status" value="1"/>
</dbReference>
<evidence type="ECO:0000313" key="6">
    <source>
        <dbReference type="EMBL" id="NLW36652.1"/>
    </source>
</evidence>
<evidence type="ECO:0000259" key="5">
    <source>
        <dbReference type="Pfam" id="PF00535"/>
    </source>
</evidence>
<evidence type="ECO:0000313" key="7">
    <source>
        <dbReference type="Proteomes" id="UP000777265"/>
    </source>
</evidence>
<feature type="transmembrane region" description="Helical" evidence="4">
    <location>
        <begin position="292"/>
        <end position="312"/>
    </location>
</feature>
<keyword evidence="4" id="KW-0812">Transmembrane</keyword>
<feature type="transmembrane region" description="Helical" evidence="4">
    <location>
        <begin position="350"/>
        <end position="369"/>
    </location>
</feature>
<dbReference type="Pfam" id="PF00535">
    <property type="entry name" value="Glycos_transf_2"/>
    <property type="match status" value="1"/>
</dbReference>
<evidence type="ECO:0000256" key="1">
    <source>
        <dbReference type="ARBA" id="ARBA00006739"/>
    </source>
</evidence>
<keyword evidence="4" id="KW-0472">Membrane</keyword>
<dbReference type="InterPro" id="IPR001173">
    <property type="entry name" value="Glyco_trans_2-like"/>
</dbReference>
<dbReference type="PANTHER" id="PTHR43630:SF1">
    <property type="entry name" value="POLY-BETA-1,6-N-ACETYL-D-GLUCOSAMINE SYNTHASE"/>
    <property type="match status" value="1"/>
</dbReference>
<proteinExistence type="inferred from homology"/>
<gene>
    <name evidence="6" type="ORF">GXY80_14415</name>
</gene>
<reference evidence="6" key="1">
    <citation type="journal article" date="2020" name="Biotechnol. Biofuels">
        <title>New insights from the biogas microbiome by comprehensive genome-resolved metagenomics of nearly 1600 species originating from multiple anaerobic digesters.</title>
        <authorList>
            <person name="Campanaro S."/>
            <person name="Treu L."/>
            <person name="Rodriguez-R L.M."/>
            <person name="Kovalovszki A."/>
            <person name="Ziels R.M."/>
            <person name="Maus I."/>
            <person name="Zhu X."/>
            <person name="Kougias P.G."/>
            <person name="Basile A."/>
            <person name="Luo G."/>
            <person name="Schluter A."/>
            <person name="Konstantinidis K.T."/>
            <person name="Angelidaki I."/>
        </authorList>
    </citation>
    <scope>NUCLEOTIDE SEQUENCE</scope>
    <source>
        <strain evidence="6">AS06rmzACSIP_7</strain>
    </source>
</reference>
<evidence type="ECO:0000256" key="4">
    <source>
        <dbReference type="SAM" id="Phobius"/>
    </source>
</evidence>
<dbReference type="EMBL" id="JAAYEE010000277">
    <property type="protein sequence ID" value="NLW36652.1"/>
    <property type="molecule type" value="Genomic_DNA"/>
</dbReference>
<comment type="caution">
    <text evidence="6">The sequence shown here is derived from an EMBL/GenBank/DDBJ whole genome shotgun (WGS) entry which is preliminary data.</text>
</comment>
<dbReference type="Gene3D" id="3.90.550.10">
    <property type="entry name" value="Spore Coat Polysaccharide Biosynthesis Protein SpsA, Chain A"/>
    <property type="match status" value="1"/>
</dbReference>
<dbReference type="GO" id="GO:0016757">
    <property type="term" value="F:glycosyltransferase activity"/>
    <property type="evidence" value="ECO:0007669"/>
    <property type="project" value="UniProtKB-KW"/>
</dbReference>
<dbReference type="PANTHER" id="PTHR43630">
    <property type="entry name" value="POLY-BETA-1,6-N-ACETYL-D-GLUCOSAMINE SYNTHASE"/>
    <property type="match status" value="1"/>
</dbReference>
<evidence type="ECO:0000256" key="2">
    <source>
        <dbReference type="ARBA" id="ARBA00022676"/>
    </source>
</evidence>
<evidence type="ECO:0000256" key="3">
    <source>
        <dbReference type="ARBA" id="ARBA00022679"/>
    </source>
</evidence>
<feature type="transmembrane region" description="Helical" evidence="4">
    <location>
        <begin position="318"/>
        <end position="338"/>
    </location>
</feature>
<dbReference type="Proteomes" id="UP000777265">
    <property type="component" value="Unassembled WGS sequence"/>
</dbReference>
<protein>
    <submittedName>
        <fullName evidence="6">Glycosyltransferase family 2 protein</fullName>
    </submittedName>
</protein>
<comment type="similarity">
    <text evidence="1">Belongs to the glycosyltransferase 2 family.</text>
</comment>
<feature type="transmembrane region" description="Helical" evidence="4">
    <location>
        <begin position="6"/>
        <end position="29"/>
    </location>
</feature>
<keyword evidence="2" id="KW-0328">Glycosyltransferase</keyword>
<reference evidence="6" key="2">
    <citation type="submission" date="2020-01" db="EMBL/GenBank/DDBJ databases">
        <authorList>
            <person name="Campanaro S."/>
        </authorList>
    </citation>
    <scope>NUCLEOTIDE SEQUENCE</scope>
    <source>
        <strain evidence="6">AS06rmzACSIP_7</strain>
    </source>
</reference>
<dbReference type="SUPFAM" id="SSF53448">
    <property type="entry name" value="Nucleotide-diphospho-sugar transferases"/>
    <property type="match status" value="1"/>
</dbReference>
<keyword evidence="3" id="KW-0808">Transferase</keyword>